<sequence>MPAKRLLEGGGGGDSPSPARSPALKKRCRSFDLEIRGCRHLEEMVTNCVQRVEAAVESVIESAISRIPEAVTKAITGYLSRAPSLCRTVVDQNQPPRYKLRFLNGLSNEIFTKKGIRAANGDPLKICLEDNNQQENNSHRLLSAKIKIVVLDGDFNIDNEDCWILENFSRHIVRPRDKIGAVLTGELELSLKNGKADLRDATFIDNSKFTRSGKFRLGVMVVDELGERILEGVTEPFTVKDRRGEGSQKHDIPSLDDDVWRLQKISKDGVFHEALKGSGIFSVKDFLTSYYKDEHTLRKVLKKATKLVWTTIVDHAKKCDPGKELYSFIVEGHDVVLFFNCFYRIVGVTSSDQYTPFKNLDQRMQGRVEQWSKVAYETWTNLQPDYVMDNGKPRPINQSISQGSIMLEPKFMQGHQQMLYWHENLDCAERNVHEADGHQGTSGSHPKQCTLKRLGSIRVTPNEEDASFDISVYLGSGSEQYHGSTAANDIPGSVTLHCPAADEFSGSVLLKQASLTMVDEDYDIPFVTSDASLHLFDVSALGAFTDEPIYSRHVSFRESDCHEMLALGAEPSV</sequence>
<name>A0A9R0X1X8_TRITD</name>
<dbReference type="InterPro" id="IPR046829">
    <property type="entry name" value="Calmod_bind_C"/>
</dbReference>
<dbReference type="Pfam" id="PF20452">
    <property type="entry name" value="Calmod_bind_C"/>
    <property type="match status" value="1"/>
</dbReference>
<dbReference type="AlphaFoldDB" id="A0A9R0X1X8"/>
<reference evidence="12 13" key="1">
    <citation type="submission" date="2017-09" db="EMBL/GenBank/DDBJ databases">
        <authorList>
            <consortium name="International Durum Wheat Genome Sequencing Consortium (IDWGSC)"/>
            <person name="Milanesi L."/>
        </authorList>
    </citation>
    <scope>NUCLEOTIDE SEQUENCE [LARGE SCALE GENOMIC DNA]</scope>
    <source>
        <strain evidence="13">cv. Svevo</strain>
    </source>
</reference>
<accession>A0A9R0X1X8</accession>
<keyword evidence="13" id="KW-1185">Reference proteome</keyword>
<dbReference type="GO" id="GO:0080142">
    <property type="term" value="P:regulation of salicylic acid biosynthetic process"/>
    <property type="evidence" value="ECO:0007669"/>
    <property type="project" value="TreeGrafter"/>
</dbReference>
<dbReference type="Gramene" id="TRITD5Bv1G045320.6">
    <property type="protein sequence ID" value="TRITD5Bv1G045320.6"/>
    <property type="gene ID" value="TRITD5Bv1G045320"/>
</dbReference>
<evidence type="ECO:0000259" key="9">
    <source>
        <dbReference type="Pfam" id="PF07887"/>
    </source>
</evidence>
<protein>
    <recommendedName>
        <fullName evidence="14">Calmodulin-binding protein</fullName>
    </recommendedName>
</protein>
<organism evidence="12 13">
    <name type="scientific">Triticum turgidum subsp. durum</name>
    <name type="common">Durum wheat</name>
    <name type="synonym">Triticum durum</name>
    <dbReference type="NCBI Taxonomy" id="4567"/>
    <lineage>
        <taxon>Eukaryota</taxon>
        <taxon>Viridiplantae</taxon>
        <taxon>Streptophyta</taxon>
        <taxon>Embryophyta</taxon>
        <taxon>Tracheophyta</taxon>
        <taxon>Spermatophyta</taxon>
        <taxon>Magnoliopsida</taxon>
        <taxon>Liliopsida</taxon>
        <taxon>Poales</taxon>
        <taxon>Poaceae</taxon>
        <taxon>BOP clade</taxon>
        <taxon>Pooideae</taxon>
        <taxon>Triticodae</taxon>
        <taxon>Triticeae</taxon>
        <taxon>Triticinae</taxon>
        <taxon>Triticum</taxon>
    </lineage>
</organism>
<evidence type="ECO:0000313" key="12">
    <source>
        <dbReference type="EMBL" id="VAI28494.1"/>
    </source>
</evidence>
<proteinExistence type="inferred from homology"/>
<feature type="domain" description="Calmodulin binding protein central" evidence="10">
    <location>
        <begin position="255"/>
        <end position="319"/>
    </location>
</feature>
<dbReference type="GO" id="GO:0005634">
    <property type="term" value="C:nucleus"/>
    <property type="evidence" value="ECO:0007669"/>
    <property type="project" value="UniProtKB-SubCell"/>
</dbReference>
<feature type="domain" description="Calmodulin binding protein-like N-terminal" evidence="9">
    <location>
        <begin position="98"/>
        <end position="242"/>
    </location>
</feature>
<gene>
    <name evidence="12" type="ORF">TRITD_5Bv1G045320</name>
</gene>
<dbReference type="EMBL" id="LT934120">
    <property type="protein sequence ID" value="VAI28494.1"/>
    <property type="molecule type" value="Genomic_DNA"/>
</dbReference>
<evidence type="ECO:0000256" key="6">
    <source>
        <dbReference type="ARBA" id="ARBA00023163"/>
    </source>
</evidence>
<evidence type="ECO:0000256" key="8">
    <source>
        <dbReference type="SAM" id="MobiDB-lite"/>
    </source>
</evidence>
<keyword evidence="7" id="KW-0539">Nucleus</keyword>
<dbReference type="InterPro" id="IPR046831">
    <property type="entry name" value="Calmodulin_bind_N"/>
</dbReference>
<dbReference type="PANTHER" id="PTHR31713:SF47">
    <property type="entry name" value="PROTEIN, PUTATIVE, EXPRESSED-RELATED"/>
    <property type="match status" value="1"/>
</dbReference>
<evidence type="ECO:0000259" key="10">
    <source>
        <dbReference type="Pfam" id="PF20451"/>
    </source>
</evidence>
<keyword evidence="4" id="KW-0238">DNA-binding</keyword>
<evidence type="ECO:0008006" key="14">
    <source>
        <dbReference type="Google" id="ProtNLM"/>
    </source>
</evidence>
<evidence type="ECO:0000313" key="13">
    <source>
        <dbReference type="Proteomes" id="UP000324705"/>
    </source>
</evidence>
<evidence type="ECO:0000256" key="4">
    <source>
        <dbReference type="ARBA" id="ARBA00023125"/>
    </source>
</evidence>
<comment type="subcellular location">
    <subcellularLocation>
        <location evidence="1">Nucleus</location>
    </subcellularLocation>
</comment>
<evidence type="ECO:0000256" key="2">
    <source>
        <dbReference type="ARBA" id="ARBA00007214"/>
    </source>
</evidence>
<evidence type="ECO:0000259" key="11">
    <source>
        <dbReference type="Pfam" id="PF20452"/>
    </source>
</evidence>
<comment type="similarity">
    <text evidence="2">Belongs to the plant ACBP60 protein family.</text>
</comment>
<dbReference type="InterPro" id="IPR046830">
    <property type="entry name" value="Calmod_bind_M"/>
</dbReference>
<keyword evidence="3" id="KW-0805">Transcription regulation</keyword>
<dbReference type="GO" id="GO:0005516">
    <property type="term" value="F:calmodulin binding"/>
    <property type="evidence" value="ECO:0007669"/>
    <property type="project" value="InterPro"/>
</dbReference>
<dbReference type="PANTHER" id="PTHR31713">
    <property type="entry name" value="OS02G0177800 PROTEIN"/>
    <property type="match status" value="1"/>
</dbReference>
<dbReference type="Pfam" id="PF20451">
    <property type="entry name" value="Calmod_bind_M"/>
    <property type="match status" value="1"/>
</dbReference>
<feature type="region of interest" description="Disordered" evidence="8">
    <location>
        <begin position="1"/>
        <end position="23"/>
    </location>
</feature>
<dbReference type="OMA" id="LYWHENL"/>
<dbReference type="Pfam" id="PF07887">
    <property type="entry name" value="Calmodulin_bind"/>
    <property type="match status" value="1"/>
</dbReference>
<dbReference type="Proteomes" id="UP000324705">
    <property type="component" value="Chromosome 5B"/>
</dbReference>
<keyword evidence="5" id="KW-0010">Activator</keyword>
<evidence type="ECO:0000256" key="7">
    <source>
        <dbReference type="ARBA" id="ARBA00023242"/>
    </source>
</evidence>
<evidence type="ECO:0000256" key="3">
    <source>
        <dbReference type="ARBA" id="ARBA00023015"/>
    </source>
</evidence>
<evidence type="ECO:0000256" key="5">
    <source>
        <dbReference type="ARBA" id="ARBA00023159"/>
    </source>
</evidence>
<dbReference type="InterPro" id="IPR012416">
    <property type="entry name" value="CBP60"/>
</dbReference>
<feature type="domain" description="Calmodulin binding protein C-terminal" evidence="11">
    <location>
        <begin position="324"/>
        <end position="384"/>
    </location>
</feature>
<evidence type="ECO:0000256" key="1">
    <source>
        <dbReference type="ARBA" id="ARBA00004123"/>
    </source>
</evidence>
<keyword evidence="6" id="KW-0804">Transcription</keyword>
<dbReference type="GO" id="GO:0043565">
    <property type="term" value="F:sequence-specific DNA binding"/>
    <property type="evidence" value="ECO:0007669"/>
    <property type="project" value="TreeGrafter"/>
</dbReference>
<dbReference type="GO" id="GO:0003700">
    <property type="term" value="F:DNA-binding transcription factor activity"/>
    <property type="evidence" value="ECO:0007669"/>
    <property type="project" value="TreeGrafter"/>
</dbReference>